<comment type="caution">
    <text evidence="3">The sequence shown here is derived from an EMBL/GenBank/DDBJ whole genome shotgun (WGS) entry which is preliminary data.</text>
</comment>
<keyword evidence="1" id="KW-0732">Signal</keyword>
<dbReference type="InterPro" id="IPR007314">
    <property type="entry name" value="Cofac_haem-bd_dom"/>
</dbReference>
<evidence type="ECO:0000313" key="3">
    <source>
        <dbReference type="EMBL" id="MDA7426291.1"/>
    </source>
</evidence>
<evidence type="ECO:0000259" key="2">
    <source>
        <dbReference type="Pfam" id="PF04187"/>
    </source>
</evidence>
<dbReference type="Pfam" id="PF04187">
    <property type="entry name" value="Cofac_haem_bdg"/>
    <property type="match status" value="1"/>
</dbReference>
<gene>
    <name evidence="3" type="ORF">PFY00_16255</name>
</gene>
<reference evidence="3 4" key="1">
    <citation type="submission" date="2023-01" db="EMBL/GenBank/DDBJ databases">
        <title>Thalassococcus onchidii sp. nov., isolated from a marine invertebrate from the South China Sea.</title>
        <authorList>
            <person name="Xu S."/>
            <person name="Liu Z."/>
            <person name="Xu Y."/>
        </authorList>
    </citation>
    <scope>NUCLEOTIDE SEQUENCE [LARGE SCALE GENOMIC DNA]</scope>
    <source>
        <strain evidence="3 4">KCTC 32084</strain>
    </source>
</reference>
<dbReference type="EMBL" id="JAQIOY010000008">
    <property type="protein sequence ID" value="MDA7426291.1"/>
    <property type="molecule type" value="Genomic_DNA"/>
</dbReference>
<proteinExistence type="predicted"/>
<accession>A0ABT4XWD8</accession>
<feature type="signal peptide" evidence="1">
    <location>
        <begin position="1"/>
        <end position="17"/>
    </location>
</feature>
<feature type="domain" description="Haem-binding uptake Tiki superfamily ChaN" evidence="2">
    <location>
        <begin position="23"/>
        <end position="214"/>
    </location>
</feature>
<dbReference type="Proteomes" id="UP001210720">
    <property type="component" value="Unassembled WGS sequence"/>
</dbReference>
<dbReference type="SUPFAM" id="SSF159501">
    <property type="entry name" value="EreA/ChaN-like"/>
    <property type="match status" value="1"/>
</dbReference>
<dbReference type="Gene3D" id="3.40.50.11550">
    <property type="match status" value="1"/>
</dbReference>
<evidence type="ECO:0000256" key="1">
    <source>
        <dbReference type="SAM" id="SignalP"/>
    </source>
</evidence>
<evidence type="ECO:0000313" key="4">
    <source>
        <dbReference type="Proteomes" id="UP001210720"/>
    </source>
</evidence>
<organism evidence="3 4">
    <name type="scientific">Thalassococcus lentus</name>
    <dbReference type="NCBI Taxonomy" id="1210524"/>
    <lineage>
        <taxon>Bacteria</taxon>
        <taxon>Pseudomonadati</taxon>
        <taxon>Pseudomonadota</taxon>
        <taxon>Alphaproteobacteria</taxon>
        <taxon>Rhodobacterales</taxon>
        <taxon>Roseobacteraceae</taxon>
        <taxon>Thalassococcus</taxon>
    </lineage>
</organism>
<dbReference type="Gene3D" id="1.10.8.760">
    <property type="entry name" value="Haem-binding uptake, Tiki superfamily, ChaN, domain 2"/>
    <property type="match status" value="1"/>
</dbReference>
<dbReference type="RefSeq" id="WP_271433645.1">
    <property type="nucleotide sequence ID" value="NZ_JAQIOY010000008.1"/>
</dbReference>
<name>A0ABT4XWD8_9RHOB</name>
<dbReference type="CDD" id="cd14727">
    <property type="entry name" value="ChanN-like"/>
    <property type="match status" value="1"/>
</dbReference>
<keyword evidence="3" id="KW-0449">Lipoprotein</keyword>
<protein>
    <submittedName>
        <fullName evidence="3">ChaN family lipoprotein</fullName>
    </submittedName>
</protein>
<feature type="chain" id="PRO_5045288813" evidence="1">
    <location>
        <begin position="18"/>
        <end position="260"/>
    </location>
</feature>
<keyword evidence="4" id="KW-1185">Reference proteome</keyword>
<sequence>MKYVALAALLIAPTVHAEQVAFDADVLFLGEQHDNPAHHERQAEIVSEVGPAALVFEMLTAEQAARVTPELIADKDQLEAALGWSESGWPDFSMYHPIFAAAPDAAYFGAAVPRREARRVMSESVTAIFGDEAGLYGLTEPLPADQQEEREALQLAAHCDAMPQEMLPVMVDIQRLRDAFLARAAVEAREKTGGSVIVITGNGHARTDWGAPVALSRVAPELSIAALGQGELAHGAPTGTFDMIEIASDVERDDPCAAFK</sequence>